<sequence length="39" mass="4166">MPAVSTINVPRSGPHQSTSQLLCCVGKVLKISSRITLKD</sequence>
<dbReference type="EMBL" id="LN831789">
    <property type="protein sequence ID" value="CQR59303.1"/>
    <property type="molecule type" value="Genomic_DNA"/>
</dbReference>
<protein>
    <submittedName>
        <fullName evidence="1">Uncharacterized protein</fullName>
    </submittedName>
</protein>
<dbReference type="AlphaFoldDB" id="A0A0F7VML7"/>
<keyword evidence="1" id="KW-0614">Plasmid</keyword>
<geneLocation type="plasmid" evidence="1 2">
    <name>pSLE2</name>
</geneLocation>
<name>A0A0F7VML7_STRLW</name>
<proteinExistence type="predicted"/>
<accession>A0A0F7VML7</accession>
<evidence type="ECO:0000313" key="2">
    <source>
        <dbReference type="Proteomes" id="UP000035016"/>
    </source>
</evidence>
<organism evidence="1 2">
    <name type="scientific">Streptomyces leeuwenhoekii</name>
    <dbReference type="NCBI Taxonomy" id="1437453"/>
    <lineage>
        <taxon>Bacteria</taxon>
        <taxon>Bacillati</taxon>
        <taxon>Actinomycetota</taxon>
        <taxon>Actinomycetes</taxon>
        <taxon>Kitasatosporales</taxon>
        <taxon>Streptomycetaceae</taxon>
        <taxon>Streptomyces</taxon>
    </lineage>
</organism>
<gene>
    <name evidence="1" type="primary">sle2_003</name>
</gene>
<evidence type="ECO:0000313" key="1">
    <source>
        <dbReference type="EMBL" id="CQR59303.1"/>
    </source>
</evidence>
<dbReference type="Proteomes" id="UP000035016">
    <property type="component" value="Plasmid pSLE2"/>
</dbReference>
<reference evidence="2" key="1">
    <citation type="submission" date="2015-02" db="EMBL/GenBank/DDBJ databases">
        <authorList>
            <person name="Gomez-Escribano P.J."/>
        </authorList>
    </citation>
    <scope>NUCLEOTIDE SEQUENCE [LARGE SCALE GENOMIC DNA]</scope>
    <source>
        <strain evidence="2">C34 (DSM 42122 / NRRL B-24963)</strain>
        <plasmid evidence="2">pSLE2</plasmid>
    </source>
</reference>